<gene>
    <name evidence="2" type="ORF">DVG78_26350</name>
</gene>
<organism evidence="2 3">
    <name type="scientific">Runella aurantiaca</name>
    <dbReference type="NCBI Taxonomy" id="2282308"/>
    <lineage>
        <taxon>Bacteria</taxon>
        <taxon>Pseudomonadati</taxon>
        <taxon>Bacteroidota</taxon>
        <taxon>Cytophagia</taxon>
        <taxon>Cytophagales</taxon>
        <taxon>Spirosomataceae</taxon>
        <taxon>Runella</taxon>
    </lineage>
</organism>
<dbReference type="Gene3D" id="2.60.220.30">
    <property type="match status" value="1"/>
</dbReference>
<dbReference type="OrthoDB" id="770607at2"/>
<dbReference type="AlphaFoldDB" id="A0A369I1W6"/>
<dbReference type="InterPro" id="IPR000906">
    <property type="entry name" value="ZU5_dom"/>
</dbReference>
<proteinExistence type="predicted"/>
<sequence>MKYFLPRLTMGVWLVGQIACQTPGSLVNVEPIGNLPAEITEKGKPIGAPVAKSIGPEGGTLTSPDGSLQLTFPAGALSAPTALQLQMVENKAAGGIGPAFEVTPKETKLNKPVSLAWKFGKDGLNGTATNVVGLARQREDGAWLGKSNLKVDVATQTLTVPTFDLKYPLAFYQNFYLKYDASVLVPNQQIMLTVAYQPNHSDKEESESRETLLASLKPWEPVDHTNLRNWRLNGEPALSANKANGSLSVHNKGEKALYIAPSKVPANNPMAISVDLKTGGRSQIILVANVTVVAANRMTVNGRIYENPKVSVNNDESGSRIYISMQEVMPPDANYPAGLSVSIKNFKGKGTYTIESDEKCRMDGKESGKTGKLFDSQYVDPISFDMVYSKGSITITEYNGKLGTIAGTFSATLYHEPGRYKPVQAGTFGGEFRTIEN</sequence>
<comment type="caution">
    <text evidence="2">The sequence shown here is derived from an EMBL/GenBank/DDBJ whole genome shotgun (WGS) entry which is preliminary data.</text>
</comment>
<protein>
    <recommendedName>
        <fullName evidence="1">ZU5 domain-containing protein</fullName>
    </recommendedName>
</protein>
<reference evidence="2 3" key="1">
    <citation type="submission" date="2018-07" db="EMBL/GenBank/DDBJ databases">
        <title>Genome analysis of Runella aurantiaca.</title>
        <authorList>
            <person name="Yang X."/>
        </authorList>
    </citation>
    <scope>NUCLEOTIDE SEQUENCE [LARGE SCALE GENOMIC DNA]</scope>
    <source>
        <strain evidence="2 3">YX9</strain>
    </source>
</reference>
<evidence type="ECO:0000313" key="3">
    <source>
        <dbReference type="Proteomes" id="UP000253141"/>
    </source>
</evidence>
<feature type="domain" description="ZU5" evidence="1">
    <location>
        <begin position="48"/>
        <end position="174"/>
    </location>
</feature>
<evidence type="ECO:0000313" key="2">
    <source>
        <dbReference type="EMBL" id="RDB02870.1"/>
    </source>
</evidence>
<name>A0A369I1W6_9BACT</name>
<accession>A0A369I1W6</accession>
<dbReference type="Proteomes" id="UP000253141">
    <property type="component" value="Unassembled WGS sequence"/>
</dbReference>
<keyword evidence="3" id="KW-1185">Reference proteome</keyword>
<dbReference type="PROSITE" id="PS51145">
    <property type="entry name" value="ZU5"/>
    <property type="match status" value="1"/>
</dbReference>
<dbReference type="RefSeq" id="WP_147277179.1">
    <property type="nucleotide sequence ID" value="NZ_QPIW01000034.1"/>
</dbReference>
<dbReference type="EMBL" id="QPIW01000034">
    <property type="protein sequence ID" value="RDB02870.1"/>
    <property type="molecule type" value="Genomic_DNA"/>
</dbReference>
<evidence type="ECO:0000259" key="1">
    <source>
        <dbReference type="PROSITE" id="PS51145"/>
    </source>
</evidence>